<accession>A0A8T1TPV0</accession>
<evidence type="ECO:0000256" key="1">
    <source>
        <dbReference type="SAM" id="MobiDB-lite"/>
    </source>
</evidence>
<proteinExistence type="predicted"/>
<gene>
    <name evidence="2" type="ORF">JG687_00018313</name>
</gene>
<dbReference type="VEuPathDB" id="FungiDB:PC110_g14024"/>
<dbReference type="OrthoDB" id="93091at2759"/>
<feature type="compositionally biased region" description="Low complexity" evidence="1">
    <location>
        <begin position="122"/>
        <end position="137"/>
    </location>
</feature>
<protein>
    <submittedName>
        <fullName evidence="2">Uncharacterized protein</fullName>
    </submittedName>
</protein>
<dbReference type="AlphaFoldDB" id="A0A8T1TPV0"/>
<feature type="compositionally biased region" description="Low complexity" evidence="1">
    <location>
        <begin position="75"/>
        <end position="84"/>
    </location>
</feature>
<reference evidence="2" key="1">
    <citation type="submission" date="2021-01" db="EMBL/GenBank/DDBJ databases">
        <title>Phytophthora aleatoria, a newly-described species from Pinus radiata is distinct from Phytophthora cactorum isolates based on comparative genomics.</title>
        <authorList>
            <person name="Mcdougal R."/>
            <person name="Panda P."/>
            <person name="Williams N."/>
            <person name="Studholme D.J."/>
        </authorList>
    </citation>
    <scope>NUCLEOTIDE SEQUENCE</scope>
    <source>
        <strain evidence="2">NZFS 3830</strain>
    </source>
</reference>
<sequence>MPHTPQRAHGQESSPRSADQASRSHRDNAPAHSAPRSGTAPVPRLSVADYHLEHRRRHDTRSMSRQAAESKDPDSSGPRSSPRGNDLLFEELEEGQVNYEESVAREAHSHATSARSYTSDMSSGAASARAYGSTASTPCPESVR</sequence>
<evidence type="ECO:0000313" key="3">
    <source>
        <dbReference type="Proteomes" id="UP000688947"/>
    </source>
</evidence>
<feature type="region of interest" description="Disordered" evidence="1">
    <location>
        <begin position="1"/>
        <end position="144"/>
    </location>
</feature>
<evidence type="ECO:0000313" key="2">
    <source>
        <dbReference type="EMBL" id="KAG6943666.1"/>
    </source>
</evidence>
<dbReference type="EMBL" id="JAENGZ010002460">
    <property type="protein sequence ID" value="KAG6943666.1"/>
    <property type="molecule type" value="Genomic_DNA"/>
</dbReference>
<feature type="compositionally biased region" description="Polar residues" evidence="1">
    <location>
        <begin position="11"/>
        <end position="21"/>
    </location>
</feature>
<dbReference type="Proteomes" id="UP000688947">
    <property type="component" value="Unassembled WGS sequence"/>
</dbReference>
<comment type="caution">
    <text evidence="2">The sequence shown here is derived from an EMBL/GenBank/DDBJ whole genome shotgun (WGS) entry which is preliminary data.</text>
</comment>
<organism evidence="2 3">
    <name type="scientific">Phytophthora cactorum</name>
    <dbReference type="NCBI Taxonomy" id="29920"/>
    <lineage>
        <taxon>Eukaryota</taxon>
        <taxon>Sar</taxon>
        <taxon>Stramenopiles</taxon>
        <taxon>Oomycota</taxon>
        <taxon>Peronosporomycetes</taxon>
        <taxon>Peronosporales</taxon>
        <taxon>Peronosporaceae</taxon>
        <taxon>Phytophthora</taxon>
    </lineage>
</organism>
<feature type="compositionally biased region" description="Polar residues" evidence="1">
    <location>
        <begin position="110"/>
        <end position="121"/>
    </location>
</feature>
<name>A0A8T1TPV0_9STRA</name>